<dbReference type="PANTHER" id="PTHR30026">
    <property type="entry name" value="OUTER MEMBRANE PROTEIN TOLC"/>
    <property type="match status" value="1"/>
</dbReference>
<evidence type="ECO:0000256" key="6">
    <source>
        <dbReference type="ARBA" id="ARBA00023136"/>
    </source>
</evidence>
<evidence type="ECO:0000256" key="2">
    <source>
        <dbReference type="ARBA" id="ARBA00007613"/>
    </source>
</evidence>
<feature type="chain" id="PRO_5008663456" evidence="8">
    <location>
        <begin position="21"/>
        <end position="428"/>
    </location>
</feature>
<sequence length="428" mass="46955">MIQFAATCGLVLGSASMVQAAVLTLGDVIERAEANQAIVLQAKQIVSERIDLHRAAHADLLPSLSLIAGSVWSQTRNGQPLFVAANASREIIGQIQLNIPLYSPQLNALQTLARNQTDVARYQERESRLLVAARVTAAYYRLALWNNECAVWRSALVAAKFLFKATKKGYQIGSRSRLDLVQTHLMLTQIRDELRQAMVGATTARRILELQSGYPFDGLPDLAVIRLYDLTLPKEQIFDRQAARAQPLLHAAEAEIQAARSQLRYHRSARLPVVRGMIAYGIDTGTLPQSHDLGWQVGLTLHMPIFGFGNNRYRIAAAQEHLAATEASKQALLLRIQDRIATDYGAAQAAVNAFHNEKVLEQETRAVYQMTRKGFLAGALNALALQQAEKNWVQARLKLAAAAIGVLLTKAQLALDTGVLPQSFGGKA</sequence>
<keyword evidence="6" id="KW-0472">Membrane</keyword>
<dbReference type="InterPro" id="IPR051906">
    <property type="entry name" value="TolC-like"/>
</dbReference>
<keyword evidence="8" id="KW-0732">Signal</keyword>
<dbReference type="Pfam" id="PF02321">
    <property type="entry name" value="OEP"/>
    <property type="match status" value="2"/>
</dbReference>
<comment type="subcellular location">
    <subcellularLocation>
        <location evidence="1">Cell outer membrane</location>
    </subcellularLocation>
</comment>
<name>A0A1C2IEK7_ACITH</name>
<keyword evidence="7" id="KW-0998">Cell outer membrane</keyword>
<comment type="similarity">
    <text evidence="2">Belongs to the outer membrane factor (OMF) (TC 1.B.17) family.</text>
</comment>
<keyword evidence="4" id="KW-1134">Transmembrane beta strand</keyword>
<evidence type="ECO:0000256" key="3">
    <source>
        <dbReference type="ARBA" id="ARBA00022448"/>
    </source>
</evidence>
<comment type="caution">
    <text evidence="9">The sequence shown here is derived from an EMBL/GenBank/DDBJ whole genome shotgun (WGS) entry which is preliminary data.</text>
</comment>
<keyword evidence="10" id="KW-1185">Reference proteome</keyword>
<evidence type="ECO:0000256" key="8">
    <source>
        <dbReference type="SAM" id="SignalP"/>
    </source>
</evidence>
<dbReference type="EMBL" id="LWRY01000040">
    <property type="protein sequence ID" value="OCX74396.1"/>
    <property type="molecule type" value="Genomic_DNA"/>
</dbReference>
<keyword evidence="3" id="KW-0813">Transport</keyword>
<evidence type="ECO:0000256" key="4">
    <source>
        <dbReference type="ARBA" id="ARBA00022452"/>
    </source>
</evidence>
<dbReference type="GO" id="GO:0015562">
    <property type="term" value="F:efflux transmembrane transporter activity"/>
    <property type="evidence" value="ECO:0007669"/>
    <property type="project" value="InterPro"/>
</dbReference>
<dbReference type="AlphaFoldDB" id="A0A1C2IEK7"/>
<organism evidence="9 10">
    <name type="scientific">Acidithiobacillus thiooxidans</name>
    <name type="common">Thiobacillus thiooxidans</name>
    <dbReference type="NCBI Taxonomy" id="930"/>
    <lineage>
        <taxon>Bacteria</taxon>
        <taxon>Pseudomonadati</taxon>
        <taxon>Pseudomonadota</taxon>
        <taxon>Acidithiobacillia</taxon>
        <taxon>Acidithiobacillales</taxon>
        <taxon>Acidithiobacillaceae</taxon>
        <taxon>Acidithiobacillus</taxon>
    </lineage>
</organism>
<reference evidence="9" key="1">
    <citation type="journal article" date="2016" name="Int. J. Mol. Sci.">
        <title>Comparative genomics of the extreme acidophile Acidithiobacillus thiooxidans reveals intraspecific divergence and niche adaptation.</title>
        <authorList>
            <person name="Zhang X."/>
            <person name="Feng X."/>
            <person name="Tao J."/>
            <person name="Ma L."/>
            <person name="Xiao Y."/>
            <person name="Liang Y."/>
            <person name="Liu X."/>
            <person name="Yin H."/>
        </authorList>
    </citation>
    <scope>NUCLEOTIDE SEQUENCE [LARGE SCALE GENOMIC DNA]</scope>
    <source>
        <strain evidence="9">DXS-W</strain>
    </source>
</reference>
<gene>
    <name evidence="9" type="ORF">A6M23_06290</name>
</gene>
<evidence type="ECO:0000256" key="5">
    <source>
        <dbReference type="ARBA" id="ARBA00022692"/>
    </source>
</evidence>
<dbReference type="Gene3D" id="1.20.1600.10">
    <property type="entry name" value="Outer membrane efflux proteins (OEP)"/>
    <property type="match status" value="1"/>
</dbReference>
<dbReference type="GO" id="GO:0009279">
    <property type="term" value="C:cell outer membrane"/>
    <property type="evidence" value="ECO:0007669"/>
    <property type="project" value="UniProtKB-SubCell"/>
</dbReference>
<protein>
    <submittedName>
        <fullName evidence="9">Transporter</fullName>
    </submittedName>
</protein>
<evidence type="ECO:0000256" key="7">
    <source>
        <dbReference type="ARBA" id="ARBA00023237"/>
    </source>
</evidence>
<keyword evidence="5" id="KW-0812">Transmembrane</keyword>
<proteinExistence type="inferred from homology"/>
<evidence type="ECO:0000313" key="9">
    <source>
        <dbReference type="EMBL" id="OCX74396.1"/>
    </source>
</evidence>
<dbReference type="SUPFAM" id="SSF56954">
    <property type="entry name" value="Outer membrane efflux proteins (OEP)"/>
    <property type="match status" value="1"/>
</dbReference>
<dbReference type="InterPro" id="IPR003423">
    <property type="entry name" value="OMP_efflux"/>
</dbReference>
<dbReference type="PANTHER" id="PTHR30026:SF20">
    <property type="entry name" value="OUTER MEMBRANE PROTEIN TOLC"/>
    <property type="match status" value="1"/>
</dbReference>
<accession>A0A1C2IEK7</accession>
<evidence type="ECO:0000313" key="10">
    <source>
        <dbReference type="Proteomes" id="UP000095008"/>
    </source>
</evidence>
<dbReference type="GO" id="GO:1990281">
    <property type="term" value="C:efflux pump complex"/>
    <property type="evidence" value="ECO:0007669"/>
    <property type="project" value="TreeGrafter"/>
</dbReference>
<dbReference type="Proteomes" id="UP000095008">
    <property type="component" value="Unassembled WGS sequence"/>
</dbReference>
<feature type="signal peptide" evidence="8">
    <location>
        <begin position="1"/>
        <end position="20"/>
    </location>
</feature>
<dbReference type="GO" id="GO:0015288">
    <property type="term" value="F:porin activity"/>
    <property type="evidence" value="ECO:0007669"/>
    <property type="project" value="TreeGrafter"/>
</dbReference>
<evidence type="ECO:0000256" key="1">
    <source>
        <dbReference type="ARBA" id="ARBA00004442"/>
    </source>
</evidence>